<sequence length="204" mass="22411">MRYWWVNQNKTYKSEVPGGFLWSPKVRADGARNQFYENMREVQPGDVVFSFCDTRIKAVGIAAGLATGSPKPDFGAAGDDWSNEGWLVPVEFKEFAQPIRPKDHITLLREYLPIKYSPLQTTGDGLQSVYLAAVPESLAAALIALIGANYAEAVADLQGEVEVLDASLDQQEEAIKSRTDIGATTKEQLVKARRGQGVFKAMSV</sequence>
<accession>A0A447TD45</accession>
<gene>
    <name evidence="1" type="ORF">NCTC9695_03208</name>
</gene>
<dbReference type="EMBL" id="LR134182">
    <property type="protein sequence ID" value="VEB42757.1"/>
    <property type="molecule type" value="Genomic_DNA"/>
</dbReference>
<protein>
    <recommendedName>
        <fullName evidence="3">EVE domain-containing protein</fullName>
    </recommendedName>
</protein>
<dbReference type="AlphaFoldDB" id="A0A447TD45"/>
<organism evidence="1 2">
    <name type="scientific">Chromobacterium violaceum</name>
    <dbReference type="NCBI Taxonomy" id="536"/>
    <lineage>
        <taxon>Bacteria</taxon>
        <taxon>Pseudomonadati</taxon>
        <taxon>Pseudomonadota</taxon>
        <taxon>Betaproteobacteria</taxon>
        <taxon>Neisseriales</taxon>
        <taxon>Chromobacteriaceae</taxon>
        <taxon>Chromobacterium</taxon>
    </lineage>
</organism>
<evidence type="ECO:0000313" key="1">
    <source>
        <dbReference type="EMBL" id="VEB42757.1"/>
    </source>
</evidence>
<evidence type="ECO:0000313" key="2">
    <source>
        <dbReference type="Proteomes" id="UP000275777"/>
    </source>
</evidence>
<reference evidence="1 2" key="1">
    <citation type="submission" date="2018-12" db="EMBL/GenBank/DDBJ databases">
        <authorList>
            <consortium name="Pathogen Informatics"/>
        </authorList>
    </citation>
    <scope>NUCLEOTIDE SEQUENCE [LARGE SCALE GENOMIC DNA]</scope>
    <source>
        <strain evidence="1 2">NCTC9695</strain>
    </source>
</reference>
<dbReference type="Proteomes" id="UP000275777">
    <property type="component" value="Chromosome"/>
</dbReference>
<evidence type="ECO:0008006" key="3">
    <source>
        <dbReference type="Google" id="ProtNLM"/>
    </source>
</evidence>
<name>A0A447TD45_CHRVL</name>
<proteinExistence type="predicted"/>